<dbReference type="GO" id="GO:0005789">
    <property type="term" value="C:endoplasmic reticulum membrane"/>
    <property type="evidence" value="ECO:0007669"/>
    <property type="project" value="UniProtKB-SubCell"/>
</dbReference>
<dbReference type="GO" id="GO:0016788">
    <property type="term" value="F:hydrolase activity, acting on ester bonds"/>
    <property type="evidence" value="ECO:0007669"/>
    <property type="project" value="TreeGrafter"/>
</dbReference>
<evidence type="ECO:0000313" key="9">
    <source>
        <dbReference type="Proteomes" id="UP000673691"/>
    </source>
</evidence>
<dbReference type="Pfam" id="PF04080">
    <property type="entry name" value="Per1"/>
    <property type="match status" value="1"/>
</dbReference>
<feature type="signal peptide" evidence="7">
    <location>
        <begin position="1"/>
        <end position="17"/>
    </location>
</feature>
<evidence type="ECO:0000256" key="2">
    <source>
        <dbReference type="ARBA" id="ARBA00022502"/>
    </source>
</evidence>
<keyword evidence="6" id="KW-0472">Membrane</keyword>
<keyword evidence="4 7" id="KW-0732">Signal</keyword>
<comment type="function">
    <text evidence="7">Involved in the lipid remodeling steps of GPI-anchor maturation.</text>
</comment>
<protein>
    <recommendedName>
        <fullName evidence="7">Post-GPI attachment to proteins factor 3</fullName>
    </recommendedName>
</protein>
<organism evidence="8 9">
    <name type="scientific">Olpidium bornovanus</name>
    <dbReference type="NCBI Taxonomy" id="278681"/>
    <lineage>
        <taxon>Eukaryota</taxon>
        <taxon>Fungi</taxon>
        <taxon>Fungi incertae sedis</taxon>
        <taxon>Olpidiomycota</taxon>
        <taxon>Olpidiomycotina</taxon>
        <taxon>Olpidiomycetes</taxon>
        <taxon>Olpidiales</taxon>
        <taxon>Olpidiaceae</taxon>
        <taxon>Olpidium</taxon>
    </lineage>
</organism>
<dbReference type="GO" id="GO:0006506">
    <property type="term" value="P:GPI anchor biosynthetic process"/>
    <property type="evidence" value="ECO:0007669"/>
    <property type="project" value="UniProtKB-KW"/>
</dbReference>
<dbReference type="PANTHER" id="PTHR13148:SF0">
    <property type="entry name" value="POST-GPI ATTACHMENT TO PROTEINS FACTOR 3"/>
    <property type="match status" value="1"/>
</dbReference>
<evidence type="ECO:0000256" key="7">
    <source>
        <dbReference type="RuleBase" id="RU365066"/>
    </source>
</evidence>
<reference evidence="8 9" key="1">
    <citation type="journal article" name="Sci. Rep.">
        <title>Genome-scale phylogenetic analyses confirm Olpidium as the closest living zoosporic fungus to the non-flagellated, terrestrial fungi.</title>
        <authorList>
            <person name="Chang Y."/>
            <person name="Rochon D."/>
            <person name="Sekimoto S."/>
            <person name="Wang Y."/>
            <person name="Chovatia M."/>
            <person name="Sandor L."/>
            <person name="Salamov A."/>
            <person name="Grigoriev I.V."/>
            <person name="Stajich J.E."/>
            <person name="Spatafora J.W."/>
        </authorList>
    </citation>
    <scope>NUCLEOTIDE SEQUENCE [LARGE SCALE GENOMIC DNA]</scope>
    <source>
        <strain evidence="8">S191</strain>
    </source>
</reference>
<sequence>MPLLAVLALTCAMSLEIFDFPPLYGALDAHALWHAASIPVIPYWYRFLVRDARWESRLLRPHLDVKTKRRLS</sequence>
<keyword evidence="9" id="KW-1185">Reference proteome</keyword>
<dbReference type="AlphaFoldDB" id="A0A8H8A1R5"/>
<comment type="caution">
    <text evidence="8">The sequence shown here is derived from an EMBL/GenBank/DDBJ whole genome shotgun (WGS) entry which is preliminary data.</text>
</comment>
<evidence type="ECO:0000313" key="8">
    <source>
        <dbReference type="EMBL" id="KAG5463414.1"/>
    </source>
</evidence>
<dbReference type="InterPro" id="IPR007217">
    <property type="entry name" value="Per1-like"/>
</dbReference>
<accession>A0A8H8A1R5</accession>
<evidence type="ECO:0000256" key="1">
    <source>
        <dbReference type="ARBA" id="ARBA00004127"/>
    </source>
</evidence>
<evidence type="ECO:0000256" key="3">
    <source>
        <dbReference type="ARBA" id="ARBA00022692"/>
    </source>
</evidence>
<evidence type="ECO:0000256" key="5">
    <source>
        <dbReference type="ARBA" id="ARBA00022989"/>
    </source>
</evidence>
<keyword evidence="3" id="KW-0812">Transmembrane</keyword>
<dbReference type="OrthoDB" id="419770at2759"/>
<dbReference type="PANTHER" id="PTHR13148">
    <property type="entry name" value="PER1-RELATED"/>
    <property type="match status" value="1"/>
</dbReference>
<gene>
    <name evidence="8" type="ORF">BJ554DRAFT_7775</name>
</gene>
<comment type="similarity">
    <text evidence="7">Belongs to the PGAP3 family.</text>
</comment>
<keyword evidence="5" id="KW-1133">Transmembrane helix</keyword>
<dbReference type="Proteomes" id="UP000673691">
    <property type="component" value="Unassembled WGS sequence"/>
</dbReference>
<proteinExistence type="inferred from homology"/>
<dbReference type="EMBL" id="JAEFCI010000636">
    <property type="protein sequence ID" value="KAG5463414.1"/>
    <property type="molecule type" value="Genomic_DNA"/>
</dbReference>
<feature type="chain" id="PRO_5034356852" description="Post-GPI attachment to proteins factor 3" evidence="7">
    <location>
        <begin position="18"/>
        <end position="72"/>
    </location>
</feature>
<evidence type="ECO:0000256" key="6">
    <source>
        <dbReference type="ARBA" id="ARBA00023136"/>
    </source>
</evidence>
<keyword evidence="2 7" id="KW-0337">GPI-anchor biosynthesis</keyword>
<name>A0A8H8A1R5_9FUNG</name>
<evidence type="ECO:0000256" key="4">
    <source>
        <dbReference type="ARBA" id="ARBA00022729"/>
    </source>
</evidence>
<keyword evidence="7" id="KW-0256">Endoplasmic reticulum</keyword>
<comment type="subcellular location">
    <subcellularLocation>
        <location evidence="1">Endomembrane system</location>
        <topology evidence="1">Multi-pass membrane protein</topology>
    </subcellularLocation>
    <subcellularLocation>
        <location evidence="7">Endoplasmic reticulum membrane</location>
        <topology evidence="7">Multi-pass membrane protein</topology>
    </subcellularLocation>
</comment>